<proteinExistence type="predicted"/>
<protein>
    <submittedName>
        <fullName evidence="1">Uncharacterized protein</fullName>
    </submittedName>
</protein>
<evidence type="ECO:0000313" key="2">
    <source>
        <dbReference type="Proteomes" id="UP000699462"/>
    </source>
</evidence>
<accession>A0A8T0DRG7</accession>
<dbReference type="Proteomes" id="UP000699462">
    <property type="component" value="Unassembled WGS sequence"/>
</dbReference>
<comment type="caution">
    <text evidence="1">The sequence shown here is derived from an EMBL/GenBank/DDBJ whole genome shotgun (WGS) entry which is preliminary data.</text>
</comment>
<dbReference type="EMBL" id="JTDF01001504">
    <property type="protein sequence ID" value="KAF8569926.1"/>
    <property type="molecule type" value="Genomic_DNA"/>
</dbReference>
<dbReference type="AlphaFoldDB" id="A0A8T0DRG7"/>
<organism evidence="1 2">
    <name type="scientific">Paragonimus westermani</name>
    <dbReference type="NCBI Taxonomy" id="34504"/>
    <lineage>
        <taxon>Eukaryota</taxon>
        <taxon>Metazoa</taxon>
        <taxon>Spiralia</taxon>
        <taxon>Lophotrochozoa</taxon>
        <taxon>Platyhelminthes</taxon>
        <taxon>Trematoda</taxon>
        <taxon>Digenea</taxon>
        <taxon>Plagiorchiida</taxon>
        <taxon>Troglotremata</taxon>
        <taxon>Troglotrematidae</taxon>
        <taxon>Paragonimus</taxon>
    </lineage>
</organism>
<evidence type="ECO:0000313" key="1">
    <source>
        <dbReference type="EMBL" id="KAF8569926.1"/>
    </source>
</evidence>
<gene>
    <name evidence="1" type="ORF">P879_06059</name>
</gene>
<keyword evidence="2" id="KW-1185">Reference proteome</keyword>
<sequence>MFFTVRLPGLIVGCLMCMCGVRARISHSKMCFRFSQIQKSDAC</sequence>
<reference evidence="1 2" key="1">
    <citation type="submission" date="2019-07" db="EMBL/GenBank/DDBJ databases">
        <title>Annotation for the trematode Paragonimus westermani.</title>
        <authorList>
            <person name="Choi Y.-J."/>
        </authorList>
    </citation>
    <scope>NUCLEOTIDE SEQUENCE [LARGE SCALE GENOMIC DNA]</scope>
    <source>
        <strain evidence="1">180907_Pwestermani</strain>
    </source>
</reference>
<name>A0A8T0DRG7_9TREM</name>